<reference evidence="1" key="1">
    <citation type="submission" date="2010-07" db="EMBL/GenBank/DDBJ databases">
        <title>Complete sequence of Clostridium saccharolyticum WM1.</title>
        <authorList>
            <consortium name="US DOE Joint Genome Institute"/>
            <person name="Lucas S."/>
            <person name="Copeland A."/>
            <person name="Lapidus A."/>
            <person name="Cheng J.-F."/>
            <person name="Bruce D."/>
            <person name="Goodwin L."/>
            <person name="Pitluck S."/>
            <person name="Chertkov O."/>
            <person name="Detter J.C."/>
            <person name="Han C."/>
            <person name="Tapia R."/>
            <person name="Land M."/>
            <person name="Hauser L."/>
            <person name="Chang Y.-J."/>
            <person name="Jeffries C."/>
            <person name="Kyrpides N."/>
            <person name="Ivanova N."/>
            <person name="Mikhailova N."/>
            <person name="Mouttaki H."/>
            <person name="Lin L."/>
            <person name="Zhou J."/>
            <person name="Hemme C.L."/>
            <person name="Woyke T."/>
        </authorList>
    </citation>
    <scope>NUCLEOTIDE SEQUENCE [LARGE SCALE GENOMIC DNA]</scope>
    <source>
        <strain evidence="1">WM1</strain>
    </source>
</reference>
<organism evidence="1 2">
    <name type="scientific">Lacrimispora saccharolytica (strain ATCC 35040 / DSM 2544 / NRCC 2533 / WM1)</name>
    <name type="common">Clostridium saccharolyticum</name>
    <dbReference type="NCBI Taxonomy" id="610130"/>
    <lineage>
        <taxon>Bacteria</taxon>
        <taxon>Bacillati</taxon>
        <taxon>Bacillota</taxon>
        <taxon>Clostridia</taxon>
        <taxon>Lachnospirales</taxon>
        <taxon>Lachnospiraceae</taxon>
        <taxon>Lacrimispora</taxon>
    </lineage>
</organism>
<evidence type="ECO:0000313" key="2">
    <source>
        <dbReference type="Proteomes" id="UP000001662"/>
    </source>
</evidence>
<dbReference type="PaxDb" id="610130-Closa_0747"/>
<dbReference type="eggNOG" id="ENOG5032Y56">
    <property type="taxonomic scope" value="Bacteria"/>
</dbReference>
<dbReference type="Proteomes" id="UP000001662">
    <property type="component" value="Chromosome"/>
</dbReference>
<evidence type="ECO:0000313" key="1">
    <source>
        <dbReference type="EMBL" id="ADL03372.1"/>
    </source>
</evidence>
<name>D9R5G6_LACSW</name>
<keyword evidence="2" id="KW-1185">Reference proteome</keyword>
<dbReference type="AlphaFoldDB" id="D9R5G6"/>
<dbReference type="KEGG" id="csh:Closa_0747"/>
<dbReference type="Pfam" id="PF04883">
    <property type="entry name" value="HK97-gp10_like"/>
    <property type="match status" value="1"/>
</dbReference>
<protein>
    <submittedName>
        <fullName evidence="1">Prophage pi2 protein 37</fullName>
    </submittedName>
</protein>
<dbReference type="RefSeq" id="WP_013271467.1">
    <property type="nucleotide sequence ID" value="NC_014376.1"/>
</dbReference>
<dbReference type="STRING" id="610130.Closa_0747"/>
<dbReference type="EMBL" id="CP002109">
    <property type="protein sequence ID" value="ADL03372.1"/>
    <property type="molecule type" value="Genomic_DNA"/>
</dbReference>
<dbReference type="InterPro" id="IPR010064">
    <property type="entry name" value="HK97-gp10_tail"/>
</dbReference>
<gene>
    <name evidence="1" type="ordered locus">Closa_0747</name>
</gene>
<dbReference type="HOGENOM" id="CLU_159915_0_0_9"/>
<sequence length="125" mass="13802">MSKGNIKIGGLSDAIMKELEEYANVTTENVKEGTKKVAQKAVKELKENSPKNTGDYAKSWKSKVTSETSHSITSTIYAGNGQYRLTHLLEKGHAKRGGGRVEGNPHIAPVEKMCRDQLMEEIKKL</sequence>
<proteinExistence type="predicted"/>
<accession>D9R5G6</accession>